<keyword evidence="1 5" id="KW-0378">Hydrolase</keyword>
<feature type="chain" id="PRO_5038647224" evidence="4">
    <location>
        <begin position="20"/>
        <end position="375"/>
    </location>
</feature>
<sequence>MRTLILGGLLATTITLAGAVSSAPPAAARSLPYAALRLPRPTGSHPVGAATLSLADRSRTDPWVPASGARRLMVSLRYPARAAAGRHAPYMTPQESALLLEGQRVTDVPPDVLSGTRTDAFAAAPPLRGRHPLVVLSPGFSLPRSSLTSLAEDLASRGYVVAVIDHTYETFGTTFPDGHTTTCVACEQRQTPELARKVVGGRVADVSFVLDRLLGSRTWNGLIDPSRIGMAGHSIGGDGTAAAMGADARIRAGINMDGAINTPISGLSRPFLLMGTVAAHAPDSTVDPSWNKEWPHLTGWRRWVTVAGTQHSSFTDLHPLADQLGLDFGTDISGVRAVQITRAYVGAFFDLHLRHRPASLLDGPSGGYPEVGFWN</sequence>
<comment type="caution">
    <text evidence="5">The sequence shown here is derived from an EMBL/GenBank/DDBJ whole genome shotgun (WGS) entry which is preliminary data.</text>
</comment>
<gene>
    <name evidence="5" type="ORF">FB559_2839</name>
</gene>
<organism evidence="5 6">
    <name type="scientific">Actinoallomurus bryophytorum</name>
    <dbReference type="NCBI Taxonomy" id="1490222"/>
    <lineage>
        <taxon>Bacteria</taxon>
        <taxon>Bacillati</taxon>
        <taxon>Actinomycetota</taxon>
        <taxon>Actinomycetes</taxon>
        <taxon>Streptosporangiales</taxon>
        <taxon>Thermomonosporaceae</taxon>
        <taxon>Actinoallomurus</taxon>
    </lineage>
</organism>
<dbReference type="PANTHER" id="PTHR10272">
    <property type="entry name" value="PLATELET-ACTIVATING FACTOR ACETYLHYDROLASE"/>
    <property type="match status" value="1"/>
</dbReference>
<protein>
    <submittedName>
        <fullName evidence="5">Platelet-activating factor acetylhydrolase isoform II</fullName>
    </submittedName>
</protein>
<feature type="signal peptide" evidence="4">
    <location>
        <begin position="1"/>
        <end position="19"/>
    </location>
</feature>
<keyword evidence="2" id="KW-0442">Lipid degradation</keyword>
<keyword evidence="4" id="KW-0732">Signal</keyword>
<accession>A0A543CJP3</accession>
<keyword evidence="3" id="KW-0443">Lipid metabolism</keyword>
<name>A0A543CJP3_9ACTN</name>
<evidence type="ECO:0000256" key="1">
    <source>
        <dbReference type="ARBA" id="ARBA00022801"/>
    </source>
</evidence>
<proteinExistence type="predicted"/>
<dbReference type="EMBL" id="VFOZ01000001">
    <property type="protein sequence ID" value="TQL97260.1"/>
    <property type="molecule type" value="Genomic_DNA"/>
</dbReference>
<dbReference type="GO" id="GO:0003847">
    <property type="term" value="F:1-alkyl-2-acetylglycerophosphocholine esterase activity"/>
    <property type="evidence" value="ECO:0007669"/>
    <property type="project" value="TreeGrafter"/>
</dbReference>
<dbReference type="AlphaFoldDB" id="A0A543CJP3"/>
<dbReference type="InterPro" id="IPR029058">
    <property type="entry name" value="AB_hydrolase_fold"/>
</dbReference>
<dbReference type="Proteomes" id="UP000316096">
    <property type="component" value="Unassembled WGS sequence"/>
</dbReference>
<evidence type="ECO:0000256" key="4">
    <source>
        <dbReference type="SAM" id="SignalP"/>
    </source>
</evidence>
<dbReference type="SUPFAM" id="SSF53474">
    <property type="entry name" value="alpha/beta-Hydrolases"/>
    <property type="match status" value="1"/>
</dbReference>
<evidence type="ECO:0000256" key="2">
    <source>
        <dbReference type="ARBA" id="ARBA00022963"/>
    </source>
</evidence>
<evidence type="ECO:0000313" key="5">
    <source>
        <dbReference type="EMBL" id="TQL97260.1"/>
    </source>
</evidence>
<keyword evidence="6" id="KW-1185">Reference proteome</keyword>
<dbReference type="Gene3D" id="3.40.50.1820">
    <property type="entry name" value="alpha/beta hydrolase"/>
    <property type="match status" value="1"/>
</dbReference>
<dbReference type="OrthoDB" id="569821at2"/>
<reference evidence="5 6" key="1">
    <citation type="submission" date="2019-06" db="EMBL/GenBank/DDBJ databases">
        <title>Sequencing the genomes of 1000 actinobacteria strains.</title>
        <authorList>
            <person name="Klenk H.-P."/>
        </authorList>
    </citation>
    <scope>NUCLEOTIDE SEQUENCE [LARGE SCALE GENOMIC DNA]</scope>
    <source>
        <strain evidence="5 6">DSM 102200</strain>
    </source>
</reference>
<dbReference type="Pfam" id="PF03403">
    <property type="entry name" value="PAF-AH_p_II"/>
    <property type="match status" value="1"/>
</dbReference>
<dbReference type="PANTHER" id="PTHR10272:SF0">
    <property type="entry name" value="PLATELET-ACTIVATING FACTOR ACETYLHYDROLASE"/>
    <property type="match status" value="1"/>
</dbReference>
<dbReference type="GO" id="GO:0042597">
    <property type="term" value="C:periplasmic space"/>
    <property type="evidence" value="ECO:0007669"/>
    <property type="project" value="UniProtKB-SubCell"/>
</dbReference>
<dbReference type="GO" id="GO:0016042">
    <property type="term" value="P:lipid catabolic process"/>
    <property type="evidence" value="ECO:0007669"/>
    <property type="project" value="UniProtKB-KW"/>
</dbReference>
<evidence type="ECO:0000256" key="3">
    <source>
        <dbReference type="ARBA" id="ARBA00023098"/>
    </source>
</evidence>
<evidence type="ECO:0000313" key="6">
    <source>
        <dbReference type="Proteomes" id="UP000316096"/>
    </source>
</evidence>
<dbReference type="RefSeq" id="WP_141956016.1">
    <property type="nucleotide sequence ID" value="NZ_VFOZ01000001.1"/>
</dbReference>